<feature type="active site" description="Schiff-base intermediate with substrate; via pyruvic acid; for decarboxylase activity" evidence="12">
    <location>
        <position position="250"/>
    </location>
</feature>
<reference evidence="15" key="1">
    <citation type="submission" date="2016-07" db="EMBL/GenBank/DDBJ databases">
        <authorList>
            <person name="Florea S."/>
            <person name="Webb J.S."/>
            <person name="Jaromczyk J."/>
            <person name="Schardl C.L."/>
        </authorList>
    </citation>
    <scope>NUCLEOTIDE SEQUENCE [LARGE SCALE GENOMIC DNA]</scope>
    <source>
        <strain evidence="15">CDC-D5610</strain>
    </source>
</reference>
<evidence type="ECO:0000256" key="3">
    <source>
        <dbReference type="ARBA" id="ARBA00022516"/>
    </source>
</evidence>
<evidence type="ECO:0000256" key="5">
    <source>
        <dbReference type="ARBA" id="ARBA00023098"/>
    </source>
</evidence>
<dbReference type="NCBIfam" id="TIGR00163">
    <property type="entry name" value="PS_decarb"/>
    <property type="match status" value="1"/>
</dbReference>
<evidence type="ECO:0000256" key="2">
    <source>
        <dbReference type="ARBA" id="ARBA00022475"/>
    </source>
</evidence>
<keyword evidence="11 12" id="KW-0670">Pyruvate</keyword>
<comment type="subunit">
    <text evidence="12">Heterodimer of a large membrane-associated beta subunit and a small pyruvoyl-containing alpha subunit.</text>
</comment>
<evidence type="ECO:0000256" key="6">
    <source>
        <dbReference type="ARBA" id="ARBA00023136"/>
    </source>
</evidence>
<feature type="chain" id="PRO_5023234793" description="Phosphatidylserine decarboxylase beta chain" evidence="12">
    <location>
        <begin position="1"/>
        <end position="249"/>
    </location>
</feature>
<keyword evidence="7 12" id="KW-0865">Zymogen</keyword>
<accession>A0A222NYG6</accession>
<dbReference type="RefSeq" id="WP_094089779.1">
    <property type="nucleotide sequence ID" value="NZ_CP016397.1"/>
</dbReference>
<keyword evidence="5 12" id="KW-0443">Lipid metabolism</keyword>
<evidence type="ECO:0000256" key="11">
    <source>
        <dbReference type="ARBA" id="ARBA00023317"/>
    </source>
</evidence>
<feature type="transmembrane region" description="Helical" evidence="13">
    <location>
        <begin position="192"/>
        <end position="212"/>
    </location>
</feature>
<proteinExistence type="inferred from homology"/>
<evidence type="ECO:0000256" key="9">
    <source>
        <dbReference type="ARBA" id="ARBA00023239"/>
    </source>
</evidence>
<feature type="active site" description="Charge relay system; for autoendoproteolytic cleavage activity" evidence="12">
    <location>
        <position position="250"/>
    </location>
</feature>
<sequence>MLNDYIKTLPQFFIPKQLLTQLSGLLANVRSPAIKNLLIRRFIRQFCVDMQEAQEQDLEKYGSFNEFFIRHLKAECRPLATADIVSPVDGFISEIGTVKQGQILQAKGRYYTVEQLLACQPALSEQFINGCFATLYLSPKDYHRIHMPIDATLREMIYVPGKLFSVQPAVARVVPHLFARNERLVIFFDTKVGLMAIVLVGAAIVGAIGTKWHGDLKRSRKKQFFSYADLEQTNIAMLQGEEMGYFKLGSTVVLLFADGEKVHWLDNLSAGQSIRYGQAFGRIASNSDGASN</sequence>
<comment type="PTM">
    <text evidence="12">Is synthesized initially as an inactive proenzyme. Formation of the active enzyme involves a self-maturation process in which the active site pyruvoyl group is generated from an internal serine residue via an autocatalytic post-translational modification. Two non-identical subunits are generated from the proenzyme in this reaction, and the pyruvate is formed at the N-terminus of the alpha chain, which is derived from the carboxyl end of the proenzyme. The autoendoproteolytic cleavage occurs by a canonical serine protease mechanism, in which the side chain hydroxyl group of the serine supplies its oxygen atom to form the C-terminus of the beta chain, while the remainder of the serine residue undergoes an oxidative deamination to produce ammonia and the pyruvoyl prosthetic group on the alpha chain. During this reaction, the Ser that is part of the protease active site of the proenzyme becomes the pyruvoyl prosthetic group, which constitutes an essential element of the active site of the mature decarboxylase.</text>
</comment>
<keyword evidence="9 12" id="KW-0456">Lyase</keyword>
<dbReference type="GO" id="GO:0004609">
    <property type="term" value="F:phosphatidylserine decarboxylase activity"/>
    <property type="evidence" value="ECO:0007669"/>
    <property type="project" value="UniProtKB-UniRule"/>
</dbReference>
<comment type="cofactor">
    <cofactor evidence="12">
        <name>pyruvate</name>
        <dbReference type="ChEBI" id="CHEBI:15361"/>
    </cofactor>
    <text evidence="12">Binds 1 pyruvoyl group covalently per subunit.</text>
</comment>
<evidence type="ECO:0000313" key="14">
    <source>
        <dbReference type="EMBL" id="ASQ44630.1"/>
    </source>
</evidence>
<evidence type="ECO:0000256" key="4">
    <source>
        <dbReference type="ARBA" id="ARBA00022793"/>
    </source>
</evidence>
<dbReference type="PANTHER" id="PTHR10067">
    <property type="entry name" value="PHOSPHATIDYLSERINE DECARBOXYLASE"/>
    <property type="match status" value="1"/>
</dbReference>
<keyword evidence="8 12" id="KW-0594">Phospholipid biosynthesis</keyword>
<feature type="active site" description="Charge relay system; for autoendoproteolytic cleavage activity" evidence="12">
    <location>
        <position position="146"/>
    </location>
</feature>
<dbReference type="OrthoDB" id="9802030at2"/>
<comment type="pathway">
    <text evidence="12">Phospholipid metabolism; phosphatidylethanolamine biosynthesis; phosphatidylethanolamine from CDP-diacylglycerol: step 2/2.</text>
</comment>
<feature type="chain" id="PRO_5023234792" description="Phosphatidylserine decarboxylase alpha chain" evidence="12">
    <location>
        <begin position="250"/>
        <end position="292"/>
    </location>
</feature>
<comment type="catalytic activity">
    <reaction evidence="12">
        <text>a 1,2-diacyl-sn-glycero-3-phospho-L-serine + H(+) = a 1,2-diacyl-sn-glycero-3-phosphoethanolamine + CO2</text>
        <dbReference type="Rhea" id="RHEA:20828"/>
        <dbReference type="ChEBI" id="CHEBI:15378"/>
        <dbReference type="ChEBI" id="CHEBI:16526"/>
        <dbReference type="ChEBI" id="CHEBI:57262"/>
        <dbReference type="ChEBI" id="CHEBI:64612"/>
        <dbReference type="EC" id="4.1.1.65"/>
    </reaction>
</comment>
<keyword evidence="10 12" id="KW-1208">Phospholipid metabolism</keyword>
<gene>
    <name evidence="12 14" type="primary">psd</name>
    <name evidence="14" type="ORF">clem_00315</name>
</gene>
<dbReference type="InterPro" id="IPR003817">
    <property type="entry name" value="PS_Dcarbxylase"/>
</dbReference>
<feature type="site" description="Cleavage (non-hydrolytic); by autocatalysis" evidence="12">
    <location>
        <begin position="249"/>
        <end position="250"/>
    </location>
</feature>
<dbReference type="PANTHER" id="PTHR10067:SF6">
    <property type="entry name" value="PHOSPHATIDYLSERINE DECARBOXYLASE PROENZYME, MITOCHONDRIAL"/>
    <property type="match status" value="1"/>
</dbReference>
<comment type="pathway">
    <text evidence="1">Lipid metabolism.</text>
</comment>
<evidence type="ECO:0000256" key="7">
    <source>
        <dbReference type="ARBA" id="ARBA00023145"/>
    </source>
</evidence>
<keyword evidence="15" id="KW-1185">Reference proteome</keyword>
<dbReference type="EC" id="4.1.1.65" evidence="12"/>
<dbReference type="KEGG" id="lcd:clem_00315"/>
<dbReference type="Proteomes" id="UP000201728">
    <property type="component" value="Chromosome"/>
</dbReference>
<keyword evidence="13" id="KW-0812">Transmembrane</keyword>
<dbReference type="EMBL" id="CP016397">
    <property type="protein sequence ID" value="ASQ44630.1"/>
    <property type="molecule type" value="Genomic_DNA"/>
</dbReference>
<evidence type="ECO:0000256" key="10">
    <source>
        <dbReference type="ARBA" id="ARBA00023264"/>
    </source>
</evidence>
<dbReference type="AlphaFoldDB" id="A0A222NYG6"/>
<dbReference type="InterPro" id="IPR033178">
    <property type="entry name" value="PSD_type1_pro"/>
</dbReference>
<protein>
    <recommendedName>
        <fullName evidence="12">Phosphatidylserine decarboxylase proenzyme</fullName>
        <ecNumber evidence="12">4.1.1.65</ecNumber>
    </recommendedName>
    <component>
        <recommendedName>
            <fullName evidence="12">Phosphatidylserine decarboxylase alpha chain</fullName>
        </recommendedName>
    </component>
    <component>
        <recommendedName>
            <fullName evidence="12">Phosphatidylserine decarboxylase beta chain</fullName>
        </recommendedName>
    </component>
</protein>
<dbReference type="GO" id="GO:0006646">
    <property type="term" value="P:phosphatidylethanolamine biosynthetic process"/>
    <property type="evidence" value="ECO:0007669"/>
    <property type="project" value="UniProtKB-UniRule"/>
</dbReference>
<organism evidence="14 15">
    <name type="scientific">Legionella clemsonensis</name>
    <dbReference type="NCBI Taxonomy" id="1867846"/>
    <lineage>
        <taxon>Bacteria</taxon>
        <taxon>Pseudomonadati</taxon>
        <taxon>Pseudomonadota</taxon>
        <taxon>Gammaproteobacteria</taxon>
        <taxon>Legionellales</taxon>
        <taxon>Legionellaceae</taxon>
        <taxon>Legionella</taxon>
    </lineage>
</organism>
<dbReference type="GO" id="GO:0005886">
    <property type="term" value="C:plasma membrane"/>
    <property type="evidence" value="ECO:0007669"/>
    <property type="project" value="UniProtKB-SubCell"/>
</dbReference>
<keyword evidence="13" id="KW-1133">Transmembrane helix</keyword>
<comment type="function">
    <text evidence="12">Catalyzes the formation of phosphatidylethanolamine (PtdEtn) from phosphatidylserine (PtdSer).</text>
</comment>
<evidence type="ECO:0000256" key="8">
    <source>
        <dbReference type="ARBA" id="ARBA00023209"/>
    </source>
</evidence>
<name>A0A222NYG6_9GAMM</name>
<dbReference type="Pfam" id="PF02666">
    <property type="entry name" value="PS_Dcarbxylase"/>
    <property type="match status" value="1"/>
</dbReference>
<evidence type="ECO:0000256" key="12">
    <source>
        <dbReference type="HAMAP-Rule" id="MF_00662"/>
    </source>
</evidence>
<keyword evidence="6 12" id="KW-0472">Membrane</keyword>
<dbReference type="HAMAP" id="MF_00662">
    <property type="entry name" value="PS_decarb_PSD_B_type1"/>
    <property type="match status" value="1"/>
</dbReference>
<comment type="similarity">
    <text evidence="12">Belongs to the phosphatidylserine decarboxylase family. PSD-B subfamily. Prokaryotic type I sub-subfamily.</text>
</comment>
<dbReference type="InterPro" id="IPR033177">
    <property type="entry name" value="PSD-B"/>
</dbReference>
<feature type="modified residue" description="Pyruvic acid (Ser); by autocatalysis" evidence="12">
    <location>
        <position position="250"/>
    </location>
</feature>
<feature type="active site" description="Charge relay system; for autoendoproteolytic cleavage activity" evidence="12">
    <location>
        <position position="89"/>
    </location>
</feature>
<evidence type="ECO:0000256" key="1">
    <source>
        <dbReference type="ARBA" id="ARBA00005189"/>
    </source>
</evidence>
<keyword evidence="3 12" id="KW-0444">Lipid biosynthesis</keyword>
<keyword evidence="2 12" id="KW-1003">Cell membrane</keyword>
<evidence type="ECO:0000256" key="13">
    <source>
        <dbReference type="SAM" id="Phobius"/>
    </source>
</evidence>
<evidence type="ECO:0000313" key="15">
    <source>
        <dbReference type="Proteomes" id="UP000201728"/>
    </source>
</evidence>
<keyword evidence="4 12" id="KW-0210">Decarboxylase</keyword>
<comment type="subcellular location">
    <subcellularLocation>
        <location evidence="12">Cell membrane</location>
        <topology evidence="12">Peripheral membrane protein</topology>
    </subcellularLocation>
</comment>
<dbReference type="UniPathway" id="UPA00558">
    <property type="reaction ID" value="UER00616"/>
</dbReference>